<dbReference type="RefSeq" id="WP_228212268.1">
    <property type="nucleotide sequence ID" value="NZ_OOGT01000145.1"/>
</dbReference>
<name>A0A2U3N1K9_9GAMM</name>
<dbReference type="EMBL" id="OOGT01000145">
    <property type="protein sequence ID" value="SPL71524.1"/>
    <property type="molecule type" value="Genomic_DNA"/>
</dbReference>
<gene>
    <name evidence="1" type="ORF">KPC_2702</name>
</gene>
<reference evidence="2" key="1">
    <citation type="submission" date="2018-03" db="EMBL/GenBank/DDBJ databases">
        <authorList>
            <person name="Blom J."/>
        </authorList>
    </citation>
    <scope>NUCLEOTIDE SEQUENCE [LARGE SCALE GENOMIC DNA]</scope>
    <source>
        <strain evidence="2">KPC-SM-21</strain>
    </source>
</reference>
<protein>
    <submittedName>
        <fullName evidence="1">Uncharacterized protein</fullName>
    </submittedName>
</protein>
<dbReference type="AlphaFoldDB" id="A0A2U3N1K9"/>
<keyword evidence="2" id="KW-1185">Reference proteome</keyword>
<dbReference type="Proteomes" id="UP000245974">
    <property type="component" value="Unassembled WGS sequence"/>
</dbReference>
<sequence>MQKKYLYGLFALPVILAACQKHYISEPSQATEAALVAQSYANGLSAEIDIDYRKAFYNLKRAYHYCVAFSTNDNLVYTDNKLENFIEMGTIFTRNQDGRYLSKVTVEGLRDKKTRLTLFLPNDFKYPKSRFKDDIQWALGKDKRCNTAWNP</sequence>
<organism evidence="1 2">
    <name type="scientific">Acinetobacter stercoris</name>
    <dbReference type="NCBI Taxonomy" id="2126983"/>
    <lineage>
        <taxon>Bacteria</taxon>
        <taxon>Pseudomonadati</taxon>
        <taxon>Pseudomonadota</taxon>
        <taxon>Gammaproteobacteria</taxon>
        <taxon>Moraxellales</taxon>
        <taxon>Moraxellaceae</taxon>
        <taxon>Acinetobacter</taxon>
    </lineage>
</organism>
<evidence type="ECO:0000313" key="1">
    <source>
        <dbReference type="EMBL" id="SPL71524.1"/>
    </source>
</evidence>
<evidence type="ECO:0000313" key="2">
    <source>
        <dbReference type="Proteomes" id="UP000245974"/>
    </source>
</evidence>
<dbReference type="InParanoid" id="A0A2U3N1K9"/>
<proteinExistence type="predicted"/>
<accession>A0A2U3N1K9</accession>
<dbReference type="PROSITE" id="PS51257">
    <property type="entry name" value="PROKAR_LIPOPROTEIN"/>
    <property type="match status" value="1"/>
</dbReference>